<organism evidence="2 3">
    <name type="scientific">Chitinophaga barathri</name>
    <dbReference type="NCBI Taxonomy" id="1647451"/>
    <lineage>
        <taxon>Bacteria</taxon>
        <taxon>Pseudomonadati</taxon>
        <taxon>Bacteroidota</taxon>
        <taxon>Chitinophagia</taxon>
        <taxon>Chitinophagales</taxon>
        <taxon>Chitinophagaceae</taxon>
        <taxon>Chitinophaga</taxon>
    </lineage>
</organism>
<dbReference type="AlphaFoldDB" id="A0A3N4N5I8"/>
<name>A0A3N4N5I8_9BACT</name>
<evidence type="ECO:0000256" key="1">
    <source>
        <dbReference type="SAM" id="SignalP"/>
    </source>
</evidence>
<keyword evidence="3" id="KW-1185">Reference proteome</keyword>
<comment type="caution">
    <text evidence="2">The sequence shown here is derived from an EMBL/GenBank/DDBJ whole genome shotgun (WGS) entry which is preliminary data.</text>
</comment>
<proteinExistence type="predicted"/>
<evidence type="ECO:0000313" key="2">
    <source>
        <dbReference type="EMBL" id="RPD42883.1"/>
    </source>
</evidence>
<reference evidence="3" key="1">
    <citation type="submission" date="2018-11" db="EMBL/GenBank/DDBJ databases">
        <title>Chitinophaga lutea sp.nov., isolate from arsenic contaminated soil.</title>
        <authorList>
            <person name="Zong Y."/>
        </authorList>
    </citation>
    <scope>NUCLEOTIDE SEQUENCE [LARGE SCALE GENOMIC DNA]</scope>
    <source>
        <strain evidence="3">YLT18</strain>
    </source>
</reference>
<keyword evidence="1" id="KW-0732">Signal</keyword>
<gene>
    <name evidence="2" type="ORF">EG028_00870</name>
</gene>
<accession>A0A3N4N5I8</accession>
<feature type="chain" id="PRO_5018120222" evidence="1">
    <location>
        <begin position="25"/>
        <end position="553"/>
    </location>
</feature>
<dbReference type="Proteomes" id="UP000279089">
    <property type="component" value="Unassembled WGS sequence"/>
</dbReference>
<dbReference type="EMBL" id="RMBX01000001">
    <property type="protein sequence ID" value="RPD42883.1"/>
    <property type="molecule type" value="Genomic_DNA"/>
</dbReference>
<feature type="signal peptide" evidence="1">
    <location>
        <begin position="1"/>
        <end position="24"/>
    </location>
</feature>
<sequence>MPFIFNDMRKILSLCLLAMLPVVAFPQMKKVAESAGFPETEEGFARILQLKNGYTMFIVFPFKRGTDDAAIDIKIYDAKHKPKVSKRLTPKYGKLDHNGRILAIFETNGDAVLLVQDQEKRTPVLHRLVIDGTKGAFKKQDVVATIPDIHLGSAFAVTFGKLPLPGFYVHKDPNSDLYAIATMNSLEPDRNKRIEMCLYNGTHEEVSRGFYHSPEDKYKYVEYIDMAIVDQTVNVLGYAYNTRRSGGKENIMVLGTLQKGDTSVDVKELDFTHDLELDRGVLSYNPALKKLMMLVYVTKSGGDNAKGFTRMIYVDPVTKKQLDADDLFPQEADAKSRELFGRKADYEGRPVNFSVNPDGSFVVVYEDLGVYIRGGSTYMNSGGQMVSTSSKMNTELQDIAVSLYDANGKIVKSYFLPKRHFLWSGQPRAFYHAQREGMAARLFKGDQYKSFSYINGKDKKFILFNDVEENTERVQKGKITAIKGVSDCDAFYYVLEGEDVLPKRDFVYGDAARRKDHHLGLFAVGDYDRETNLYVTVKLDPDAKIIKLVWMEP</sequence>
<evidence type="ECO:0000313" key="3">
    <source>
        <dbReference type="Proteomes" id="UP000279089"/>
    </source>
</evidence>
<protein>
    <submittedName>
        <fullName evidence="2">Uncharacterized protein</fullName>
    </submittedName>
</protein>